<accession>A0A9J5WCY1</accession>
<dbReference type="EMBL" id="JACXVP010000012">
    <property type="protein sequence ID" value="KAG5572766.1"/>
    <property type="molecule type" value="Genomic_DNA"/>
</dbReference>
<gene>
    <name evidence="1" type="ORF">H5410_062532</name>
</gene>
<sequence length="107" mass="12683">MMKREQNEMIMRYLEEVKKKILLNISHYAKIDSSMRVKQVKICTLNNMKKKLKSDKQISEQASSPKTNSMFIFKGLPQIQTLFLDLYTTLKNLLDKKFSIWCKCKTD</sequence>
<reference evidence="1 2" key="1">
    <citation type="submission" date="2020-09" db="EMBL/GenBank/DDBJ databases">
        <title>De no assembly of potato wild relative species, Solanum commersonii.</title>
        <authorList>
            <person name="Cho K."/>
        </authorList>
    </citation>
    <scope>NUCLEOTIDE SEQUENCE [LARGE SCALE GENOMIC DNA]</scope>
    <source>
        <strain evidence="1">LZ3.2</strain>
        <tissue evidence="1">Leaf</tissue>
    </source>
</reference>
<organism evidence="1 2">
    <name type="scientific">Solanum commersonii</name>
    <name type="common">Commerson's wild potato</name>
    <name type="synonym">Commerson's nightshade</name>
    <dbReference type="NCBI Taxonomy" id="4109"/>
    <lineage>
        <taxon>Eukaryota</taxon>
        <taxon>Viridiplantae</taxon>
        <taxon>Streptophyta</taxon>
        <taxon>Embryophyta</taxon>
        <taxon>Tracheophyta</taxon>
        <taxon>Spermatophyta</taxon>
        <taxon>Magnoliopsida</taxon>
        <taxon>eudicotyledons</taxon>
        <taxon>Gunneridae</taxon>
        <taxon>Pentapetalae</taxon>
        <taxon>asterids</taxon>
        <taxon>lamiids</taxon>
        <taxon>Solanales</taxon>
        <taxon>Solanaceae</taxon>
        <taxon>Solanoideae</taxon>
        <taxon>Solaneae</taxon>
        <taxon>Solanum</taxon>
    </lineage>
</organism>
<name>A0A9J5WCY1_SOLCO</name>
<proteinExistence type="predicted"/>
<evidence type="ECO:0000313" key="1">
    <source>
        <dbReference type="EMBL" id="KAG5572766.1"/>
    </source>
</evidence>
<dbReference type="Proteomes" id="UP000824120">
    <property type="component" value="Chromosome 12"/>
</dbReference>
<evidence type="ECO:0000313" key="2">
    <source>
        <dbReference type="Proteomes" id="UP000824120"/>
    </source>
</evidence>
<dbReference type="AlphaFoldDB" id="A0A9J5WCY1"/>
<comment type="caution">
    <text evidence="1">The sequence shown here is derived from an EMBL/GenBank/DDBJ whole genome shotgun (WGS) entry which is preliminary data.</text>
</comment>
<keyword evidence="2" id="KW-1185">Reference proteome</keyword>
<protein>
    <submittedName>
        <fullName evidence="1">Uncharacterized protein</fullName>
    </submittedName>
</protein>